<proteinExistence type="inferred from homology"/>
<gene>
    <name evidence="7" type="ORF">N7456_012590</name>
</gene>
<comment type="caution">
    <text evidence="7">The sequence shown here is derived from an EMBL/GenBank/DDBJ whole genome shotgun (WGS) entry which is preliminary data.</text>
</comment>
<dbReference type="EMBL" id="JAPQKH010000008">
    <property type="protein sequence ID" value="KAJ5083163.1"/>
    <property type="molecule type" value="Genomic_DNA"/>
</dbReference>
<keyword evidence="8" id="KW-1185">Reference proteome</keyword>
<reference evidence="7" key="2">
    <citation type="journal article" date="2023" name="IMA Fungus">
        <title>Comparative genomic study of the Penicillium genus elucidates a diverse pangenome and 15 lateral gene transfer events.</title>
        <authorList>
            <person name="Petersen C."/>
            <person name="Sorensen T."/>
            <person name="Nielsen M.R."/>
            <person name="Sondergaard T.E."/>
            <person name="Sorensen J.L."/>
            <person name="Fitzpatrick D.A."/>
            <person name="Frisvad J.C."/>
            <person name="Nielsen K.L."/>
        </authorList>
    </citation>
    <scope>NUCLEOTIDE SEQUENCE</scope>
    <source>
        <strain evidence="7">IBT 30069</strain>
    </source>
</reference>
<evidence type="ECO:0000256" key="2">
    <source>
        <dbReference type="ARBA" id="ARBA00012025"/>
    </source>
</evidence>
<dbReference type="SUPFAM" id="SSF55729">
    <property type="entry name" value="Acyl-CoA N-acyltransferases (Nat)"/>
    <property type="match status" value="1"/>
</dbReference>
<dbReference type="PANTHER" id="PTHR21367">
    <property type="entry name" value="ARGININE-TRNA-PROTEIN TRANSFERASE 1"/>
    <property type="match status" value="1"/>
</dbReference>
<protein>
    <recommendedName>
        <fullName evidence="2">arginyltransferase</fullName>
        <ecNumber evidence="2">2.3.2.8</ecNumber>
    </recommendedName>
</protein>
<dbReference type="AlphaFoldDB" id="A0A9W9EJU4"/>
<feature type="domain" description="N-end rule aminoacyl transferase C-terminal" evidence="6">
    <location>
        <begin position="193"/>
        <end position="329"/>
    </location>
</feature>
<keyword evidence="3" id="KW-0808">Transferase</keyword>
<dbReference type="Pfam" id="PF04377">
    <property type="entry name" value="ATE_C"/>
    <property type="match status" value="1"/>
</dbReference>
<accession>A0A9W9EJU4</accession>
<dbReference type="GO" id="GO:0004057">
    <property type="term" value="F:arginyl-tRNA--protein transferase activity"/>
    <property type="evidence" value="ECO:0007669"/>
    <property type="project" value="UniProtKB-EC"/>
</dbReference>
<evidence type="ECO:0000259" key="5">
    <source>
        <dbReference type="Pfam" id="PF04376"/>
    </source>
</evidence>
<evidence type="ECO:0000259" key="6">
    <source>
        <dbReference type="Pfam" id="PF04377"/>
    </source>
</evidence>
<feature type="domain" description="N-end aminoacyl transferase N-terminal" evidence="5">
    <location>
        <begin position="42"/>
        <end position="112"/>
    </location>
</feature>
<sequence>MAEPVDAERARQLSLFRPLEVSPRDYSICAFYLQAAGYQRNSCGYCKSEHGSASYYTSSVAVKPEHYGELIDRGWRRSGTLYYKQNLQRSCCPHYTLRLEASDFRPRRDQRKAINRWNKFVLGPEYMHKVAHLSPRSRAEKKYRKCNFDLLAAVHEIEYENLKRPIDPGTKRALEPAHRFEVNIEGDSVSQSKFDLFLKYQTKVHQEDVSRWKIKDFQNFLCSGIKRVPASSTKKNVSEKKLGSWHQCYRLDGKLIAVAVLDLVPSGVSSVYVFYDPEYEQWEFGKLTALREIAFAIENEYSCYYMGYYIHSCQKMRYKGNYRPQYILDPESYAWDPLDGELSEKLDQRSYVSLSGDRASSEGEDSKPTSALEPGINEEELSLFDIKMPGVLTLDEVKDLRLDQWYLLYHGTFVQMIDLVGWEDMPMNNPQSLRGIISELAAALGPSVVRNSAVVLFD</sequence>
<dbReference type="GO" id="GO:0005737">
    <property type="term" value="C:cytoplasm"/>
    <property type="evidence" value="ECO:0007669"/>
    <property type="project" value="TreeGrafter"/>
</dbReference>
<dbReference type="Proteomes" id="UP001149165">
    <property type="component" value="Unassembled WGS sequence"/>
</dbReference>
<dbReference type="Pfam" id="PF04376">
    <property type="entry name" value="ATE_N"/>
    <property type="match status" value="1"/>
</dbReference>
<name>A0A9W9EJU4_9EURO</name>
<comment type="similarity">
    <text evidence="1">Belongs to the R-transferase family.</text>
</comment>
<dbReference type="InterPro" id="IPR016181">
    <property type="entry name" value="Acyl_CoA_acyltransferase"/>
</dbReference>
<dbReference type="OrthoDB" id="74183at2759"/>
<dbReference type="InterPro" id="IPR007472">
    <property type="entry name" value="N-end_Aminoacyl_Trfase_C"/>
</dbReference>
<dbReference type="PANTHER" id="PTHR21367:SF1">
    <property type="entry name" value="ARGINYL-TRNA--PROTEIN TRANSFERASE 1"/>
    <property type="match status" value="1"/>
</dbReference>
<reference evidence="7" key="1">
    <citation type="submission" date="2022-11" db="EMBL/GenBank/DDBJ databases">
        <authorList>
            <person name="Petersen C."/>
        </authorList>
    </citation>
    <scope>NUCLEOTIDE SEQUENCE</scope>
    <source>
        <strain evidence="7">IBT 30069</strain>
    </source>
</reference>
<evidence type="ECO:0000313" key="8">
    <source>
        <dbReference type="Proteomes" id="UP001149165"/>
    </source>
</evidence>
<dbReference type="InterPro" id="IPR007471">
    <property type="entry name" value="N-end_Aminoacyl_Trfase_N"/>
</dbReference>
<keyword evidence="4" id="KW-0012">Acyltransferase</keyword>
<evidence type="ECO:0000256" key="4">
    <source>
        <dbReference type="ARBA" id="ARBA00023315"/>
    </source>
</evidence>
<dbReference type="InterPro" id="IPR030700">
    <property type="entry name" value="N-end_Aminoacyl_Trfase"/>
</dbReference>
<organism evidence="7 8">
    <name type="scientific">Penicillium angulare</name>
    <dbReference type="NCBI Taxonomy" id="116970"/>
    <lineage>
        <taxon>Eukaryota</taxon>
        <taxon>Fungi</taxon>
        <taxon>Dikarya</taxon>
        <taxon>Ascomycota</taxon>
        <taxon>Pezizomycotina</taxon>
        <taxon>Eurotiomycetes</taxon>
        <taxon>Eurotiomycetidae</taxon>
        <taxon>Eurotiales</taxon>
        <taxon>Aspergillaceae</taxon>
        <taxon>Penicillium</taxon>
    </lineage>
</organism>
<dbReference type="EC" id="2.3.2.8" evidence="2"/>
<evidence type="ECO:0000313" key="7">
    <source>
        <dbReference type="EMBL" id="KAJ5083163.1"/>
    </source>
</evidence>
<evidence type="ECO:0000256" key="3">
    <source>
        <dbReference type="ARBA" id="ARBA00022679"/>
    </source>
</evidence>
<evidence type="ECO:0000256" key="1">
    <source>
        <dbReference type="ARBA" id="ARBA00009991"/>
    </source>
</evidence>